<dbReference type="GO" id="GO:0005886">
    <property type="term" value="C:plasma membrane"/>
    <property type="evidence" value="ECO:0007669"/>
    <property type="project" value="TreeGrafter"/>
</dbReference>
<dbReference type="GeneTree" id="ENSGT00940000157969"/>
<evidence type="ECO:0000256" key="4">
    <source>
        <dbReference type="ARBA" id="ARBA00023136"/>
    </source>
</evidence>
<dbReference type="GO" id="GO:0008528">
    <property type="term" value="F:G protein-coupled peptide receptor activity"/>
    <property type="evidence" value="ECO:0007669"/>
    <property type="project" value="TreeGrafter"/>
</dbReference>
<feature type="domain" description="G-protein coupled receptors family 2 profile 2" evidence="6">
    <location>
        <begin position="1"/>
        <end position="67"/>
    </location>
</feature>
<proteinExistence type="predicted"/>
<dbReference type="PANTHER" id="PTHR45620:SF36">
    <property type="match status" value="1"/>
</dbReference>
<keyword evidence="3 5" id="KW-1133">Transmembrane helix</keyword>
<dbReference type="PRINTS" id="PR00249">
    <property type="entry name" value="GPCRSECRETIN"/>
</dbReference>
<evidence type="ECO:0000259" key="6">
    <source>
        <dbReference type="PROSITE" id="PS50261"/>
    </source>
</evidence>
<evidence type="ECO:0000256" key="3">
    <source>
        <dbReference type="ARBA" id="ARBA00022989"/>
    </source>
</evidence>
<dbReference type="InterPro" id="IPR000832">
    <property type="entry name" value="GPCR_2_secretin-like"/>
</dbReference>
<protein>
    <recommendedName>
        <fullName evidence="6">G-protein coupled receptors family 2 profile 2 domain-containing protein</fullName>
    </recommendedName>
</protein>
<keyword evidence="8" id="KW-1185">Reference proteome</keyword>
<dbReference type="PANTHER" id="PTHR45620">
    <property type="entry name" value="PDF RECEPTOR-LIKE PROTEIN-RELATED"/>
    <property type="match status" value="1"/>
</dbReference>
<dbReference type="Ensembl" id="ENSEBUT00000004458.1">
    <property type="protein sequence ID" value="ENSEBUP00000004045.1"/>
    <property type="gene ID" value="ENSEBUG00000002884.1"/>
</dbReference>
<dbReference type="Ensembl" id="ENSEBUT00000004441.1">
    <property type="protein sequence ID" value="ENSEBUP00000004029.1"/>
    <property type="gene ID" value="ENSEBUG00000002884.1"/>
</dbReference>
<name>A0A8C4NAW1_EPTBU</name>
<keyword evidence="4 5" id="KW-0472">Membrane</keyword>
<dbReference type="GO" id="GO:0007166">
    <property type="term" value="P:cell surface receptor signaling pathway"/>
    <property type="evidence" value="ECO:0007669"/>
    <property type="project" value="InterPro"/>
</dbReference>
<evidence type="ECO:0000313" key="7">
    <source>
        <dbReference type="Ensembl" id="ENSEBUP00000004041.1"/>
    </source>
</evidence>
<evidence type="ECO:0000256" key="5">
    <source>
        <dbReference type="SAM" id="Phobius"/>
    </source>
</evidence>
<evidence type="ECO:0000256" key="1">
    <source>
        <dbReference type="ARBA" id="ARBA00004141"/>
    </source>
</evidence>
<dbReference type="InterPro" id="IPR050332">
    <property type="entry name" value="GPCR_2"/>
</dbReference>
<accession>A0A8C4NAW1</accession>
<comment type="subcellular location">
    <subcellularLocation>
        <location evidence="1">Membrane</location>
        <topology evidence="1">Multi-pass membrane protein</topology>
    </subcellularLocation>
</comment>
<dbReference type="Proteomes" id="UP000694388">
    <property type="component" value="Unplaced"/>
</dbReference>
<dbReference type="PROSITE" id="PS50261">
    <property type="entry name" value="G_PROTEIN_RECEP_F2_4"/>
    <property type="match status" value="1"/>
</dbReference>
<dbReference type="InterPro" id="IPR017983">
    <property type="entry name" value="GPCR_2_secretin-like_CS"/>
</dbReference>
<dbReference type="InterPro" id="IPR017981">
    <property type="entry name" value="GPCR_2-like_7TM"/>
</dbReference>
<dbReference type="PROSITE" id="PS00650">
    <property type="entry name" value="G_PROTEIN_RECEP_F2_2"/>
    <property type="match status" value="1"/>
</dbReference>
<dbReference type="Gene3D" id="1.20.1070.10">
    <property type="entry name" value="Rhodopsin 7-helix transmembrane proteins"/>
    <property type="match status" value="1"/>
</dbReference>
<keyword evidence="2 5" id="KW-0812">Transmembrane</keyword>
<evidence type="ECO:0000313" key="8">
    <source>
        <dbReference type="Proteomes" id="UP000694388"/>
    </source>
</evidence>
<feature type="transmembrane region" description="Helical" evidence="5">
    <location>
        <begin position="46"/>
        <end position="66"/>
    </location>
</feature>
<sequence length="113" mass="12889">MRFGDYKCRLARSTLTLIPLLGIHELIFVCLPEEHSTGMVRTVRHFFHLTLTSFQGLFVSMLYCFANGEVRMEVKKSWYTWRQGWRPEWPFPASGYGASAQNSAAGPLGLTNT</sequence>
<dbReference type="GO" id="GO:0017046">
    <property type="term" value="F:peptide hormone binding"/>
    <property type="evidence" value="ECO:0007669"/>
    <property type="project" value="TreeGrafter"/>
</dbReference>
<dbReference type="AlphaFoldDB" id="A0A8C4NAW1"/>
<dbReference type="GO" id="GO:0007188">
    <property type="term" value="P:adenylate cyclase-modulating G protein-coupled receptor signaling pathway"/>
    <property type="evidence" value="ECO:0007669"/>
    <property type="project" value="TreeGrafter"/>
</dbReference>
<organism evidence="7 8">
    <name type="scientific">Eptatretus burgeri</name>
    <name type="common">Inshore hagfish</name>
    <dbReference type="NCBI Taxonomy" id="7764"/>
    <lineage>
        <taxon>Eukaryota</taxon>
        <taxon>Metazoa</taxon>
        <taxon>Chordata</taxon>
        <taxon>Craniata</taxon>
        <taxon>Vertebrata</taxon>
        <taxon>Cyclostomata</taxon>
        <taxon>Myxini</taxon>
        <taxon>Myxiniformes</taxon>
        <taxon>Myxinidae</taxon>
        <taxon>Eptatretinae</taxon>
        <taxon>Eptatretus</taxon>
    </lineage>
</organism>
<reference evidence="7" key="1">
    <citation type="submission" date="2025-05" db="UniProtKB">
        <authorList>
            <consortium name="Ensembl"/>
        </authorList>
    </citation>
    <scope>IDENTIFICATION</scope>
</reference>
<dbReference type="Pfam" id="PF00002">
    <property type="entry name" value="7tm_2"/>
    <property type="match status" value="1"/>
</dbReference>
<evidence type="ECO:0000256" key="2">
    <source>
        <dbReference type="ARBA" id="ARBA00022692"/>
    </source>
</evidence>
<dbReference type="Ensembl" id="ENSEBUT00000004454.1">
    <property type="protein sequence ID" value="ENSEBUP00000004041.1"/>
    <property type="gene ID" value="ENSEBUG00000002884.1"/>
</dbReference>